<evidence type="ECO:0000313" key="3">
    <source>
        <dbReference type="Proteomes" id="UP000317835"/>
    </source>
</evidence>
<keyword evidence="3" id="KW-1185">Reference proteome</keyword>
<keyword evidence="1" id="KW-0472">Membrane</keyword>
<organism evidence="2 3">
    <name type="scientific">Tautonia plasticadhaerens</name>
    <dbReference type="NCBI Taxonomy" id="2527974"/>
    <lineage>
        <taxon>Bacteria</taxon>
        <taxon>Pseudomonadati</taxon>
        <taxon>Planctomycetota</taxon>
        <taxon>Planctomycetia</taxon>
        <taxon>Isosphaerales</taxon>
        <taxon>Isosphaeraceae</taxon>
        <taxon>Tautonia</taxon>
    </lineage>
</organism>
<reference evidence="2 3" key="1">
    <citation type="submission" date="2019-02" db="EMBL/GenBank/DDBJ databases">
        <title>Deep-cultivation of Planctomycetes and their phenomic and genomic characterization uncovers novel biology.</title>
        <authorList>
            <person name="Wiegand S."/>
            <person name="Jogler M."/>
            <person name="Boedeker C."/>
            <person name="Pinto D."/>
            <person name="Vollmers J."/>
            <person name="Rivas-Marin E."/>
            <person name="Kohn T."/>
            <person name="Peeters S.H."/>
            <person name="Heuer A."/>
            <person name="Rast P."/>
            <person name="Oberbeckmann S."/>
            <person name="Bunk B."/>
            <person name="Jeske O."/>
            <person name="Meyerdierks A."/>
            <person name="Storesund J.E."/>
            <person name="Kallscheuer N."/>
            <person name="Luecker S."/>
            <person name="Lage O.M."/>
            <person name="Pohl T."/>
            <person name="Merkel B.J."/>
            <person name="Hornburger P."/>
            <person name="Mueller R.-W."/>
            <person name="Bruemmer F."/>
            <person name="Labrenz M."/>
            <person name="Spormann A.M."/>
            <person name="Op den Camp H."/>
            <person name="Overmann J."/>
            <person name="Amann R."/>
            <person name="Jetten M.S.M."/>
            <person name="Mascher T."/>
            <person name="Medema M.H."/>
            <person name="Devos D.P."/>
            <person name="Kaster A.-K."/>
            <person name="Ovreas L."/>
            <person name="Rohde M."/>
            <person name="Galperin M.Y."/>
            <person name="Jogler C."/>
        </authorList>
    </citation>
    <scope>NUCLEOTIDE SEQUENCE [LARGE SCALE GENOMIC DNA]</scope>
    <source>
        <strain evidence="2 3">ElP</strain>
    </source>
</reference>
<accession>A0A518H6X6</accession>
<keyword evidence="1" id="KW-0812">Transmembrane</keyword>
<name>A0A518H6X6_9BACT</name>
<keyword evidence="1" id="KW-1133">Transmembrane helix</keyword>
<dbReference type="Proteomes" id="UP000317835">
    <property type="component" value="Chromosome"/>
</dbReference>
<sequence length="218" mass="22988">MDALIWHKSEEKFANVLTLRGHEVHRLKVTGNVLTLKKKLQGVLEGLQQGKAPTEVGAKSIETLDARTIGKAQVSPGNGSLTLQGGEDGAKSLSFSTGDGNADEILREILAQSGKEFRPAQEDIGVVEALLPAVIAGGVGGLLWMGVYQAAGTLASGGDVEVSGRRRGMKRLLAGVAEVLGTTGTIAVGVLLLVLVMGWAYRRLSKRPQRTVWLPESA</sequence>
<dbReference type="KEGG" id="tpla:ElP_45000"/>
<dbReference type="EMBL" id="CP036426">
    <property type="protein sequence ID" value="QDV36572.1"/>
    <property type="molecule type" value="Genomic_DNA"/>
</dbReference>
<gene>
    <name evidence="2" type="ORF">ElP_45000</name>
</gene>
<evidence type="ECO:0000256" key="1">
    <source>
        <dbReference type="SAM" id="Phobius"/>
    </source>
</evidence>
<dbReference type="AlphaFoldDB" id="A0A518H6X6"/>
<protein>
    <submittedName>
        <fullName evidence="2">Uncharacterized protein</fullName>
    </submittedName>
</protein>
<proteinExistence type="predicted"/>
<feature type="transmembrane region" description="Helical" evidence="1">
    <location>
        <begin position="125"/>
        <end position="147"/>
    </location>
</feature>
<dbReference type="RefSeq" id="WP_231749209.1">
    <property type="nucleotide sequence ID" value="NZ_CP036426.1"/>
</dbReference>
<feature type="transmembrane region" description="Helical" evidence="1">
    <location>
        <begin position="179"/>
        <end position="201"/>
    </location>
</feature>
<evidence type="ECO:0000313" key="2">
    <source>
        <dbReference type="EMBL" id="QDV36572.1"/>
    </source>
</evidence>